<feature type="transmembrane region" description="Helical" evidence="8">
    <location>
        <begin position="984"/>
        <end position="999"/>
    </location>
</feature>
<dbReference type="GO" id="GO:0042910">
    <property type="term" value="F:xenobiotic transmembrane transporter activity"/>
    <property type="evidence" value="ECO:0007669"/>
    <property type="project" value="TreeGrafter"/>
</dbReference>
<proteinExistence type="inferred from homology"/>
<evidence type="ECO:0000256" key="8">
    <source>
        <dbReference type="SAM" id="Phobius"/>
    </source>
</evidence>
<feature type="transmembrane region" description="Helical" evidence="8">
    <location>
        <begin position="447"/>
        <end position="464"/>
    </location>
</feature>
<dbReference type="PANTHER" id="PTHR32063:SF19">
    <property type="entry name" value="CATION EFFLUX SYSTEM PROTEIN CUSA"/>
    <property type="match status" value="1"/>
</dbReference>
<evidence type="ECO:0000256" key="5">
    <source>
        <dbReference type="ARBA" id="ARBA00022692"/>
    </source>
</evidence>
<dbReference type="Gene3D" id="3.30.70.1320">
    <property type="entry name" value="Multidrug efflux transporter AcrB pore domain like"/>
    <property type="match status" value="1"/>
</dbReference>
<dbReference type="SUPFAM" id="SSF82714">
    <property type="entry name" value="Multidrug efflux transporter AcrB TolC docking domain, DN and DC subdomains"/>
    <property type="match status" value="2"/>
</dbReference>
<keyword evidence="4" id="KW-1003">Cell membrane</keyword>
<comment type="similarity">
    <text evidence="2">Belongs to the resistance-nodulation-cell division (RND) (TC 2.A.6) family.</text>
</comment>
<dbReference type="EMBL" id="LR778175">
    <property type="protein sequence ID" value="CAB1275321.1"/>
    <property type="molecule type" value="Genomic_DNA"/>
</dbReference>
<dbReference type="InterPro" id="IPR001036">
    <property type="entry name" value="Acrflvin-R"/>
</dbReference>
<dbReference type="PRINTS" id="PR00702">
    <property type="entry name" value="ACRIFLAVINRP"/>
</dbReference>
<dbReference type="PANTHER" id="PTHR32063">
    <property type="match status" value="1"/>
</dbReference>
<feature type="transmembrane region" description="Helical" evidence="8">
    <location>
        <begin position="1011"/>
        <end position="1037"/>
    </location>
</feature>
<feature type="transmembrane region" description="Helical" evidence="8">
    <location>
        <begin position="365"/>
        <end position="384"/>
    </location>
</feature>
<dbReference type="InterPro" id="IPR004763">
    <property type="entry name" value="CusA-like"/>
</dbReference>
<gene>
    <name evidence="9" type="primary">cusA</name>
    <name evidence="9" type="ORF">NSCAC_0608</name>
</gene>
<feature type="transmembrane region" description="Helical" evidence="8">
    <location>
        <begin position="484"/>
        <end position="506"/>
    </location>
</feature>
<dbReference type="NCBIfam" id="TIGR00914">
    <property type="entry name" value="2A0601"/>
    <property type="match status" value="1"/>
</dbReference>
<feature type="transmembrane region" description="Helical" evidence="8">
    <location>
        <begin position="872"/>
        <end position="890"/>
    </location>
</feature>
<dbReference type="SUPFAM" id="SSF82866">
    <property type="entry name" value="Multidrug efflux transporter AcrB transmembrane domain"/>
    <property type="match status" value="2"/>
</dbReference>
<dbReference type="KEGG" id="ntg:NSCAC_0608"/>
<dbReference type="RefSeq" id="WP_197744948.1">
    <property type="nucleotide sequence ID" value="NZ_LR778175.1"/>
</dbReference>
<keyword evidence="7 8" id="KW-0472">Membrane</keyword>
<feature type="transmembrane region" description="Helical" evidence="8">
    <location>
        <begin position="927"/>
        <end position="949"/>
    </location>
</feature>
<dbReference type="Gene3D" id="3.30.70.1430">
    <property type="entry name" value="Multidrug efflux transporter AcrB pore domain"/>
    <property type="match status" value="2"/>
</dbReference>
<keyword evidence="3" id="KW-0813">Transport</keyword>
<evidence type="ECO:0000313" key="10">
    <source>
        <dbReference type="Proteomes" id="UP000516072"/>
    </source>
</evidence>
<keyword evidence="6 8" id="KW-1133">Transmembrane helix</keyword>
<evidence type="ECO:0000256" key="2">
    <source>
        <dbReference type="ARBA" id="ARBA00010942"/>
    </source>
</evidence>
<name>A0A7G1Q8L9_9GAMM</name>
<dbReference type="Gene3D" id="3.30.70.1440">
    <property type="entry name" value="Multidrug efflux transporter AcrB pore domain"/>
    <property type="match status" value="1"/>
</dbReference>
<evidence type="ECO:0000256" key="3">
    <source>
        <dbReference type="ARBA" id="ARBA00022448"/>
    </source>
</evidence>
<keyword evidence="10" id="KW-1185">Reference proteome</keyword>
<feature type="transmembrane region" description="Helical" evidence="8">
    <location>
        <begin position="6"/>
        <end position="29"/>
    </location>
</feature>
<reference evidence="9 10" key="1">
    <citation type="submission" date="2020-03" db="EMBL/GenBank/DDBJ databases">
        <authorList>
            <person name="Picone N."/>
        </authorList>
    </citation>
    <scope>NUCLEOTIDE SEQUENCE [LARGE SCALE GENOMIC DNA]</scope>
    <source>
        <strain evidence="9">NSCAC1</strain>
    </source>
</reference>
<dbReference type="Gene3D" id="3.30.2090.10">
    <property type="entry name" value="Multidrug efflux transporter AcrB TolC docking domain, DN and DC subdomains"/>
    <property type="match status" value="2"/>
</dbReference>
<dbReference type="SUPFAM" id="SSF82693">
    <property type="entry name" value="Multidrug efflux transporter AcrB pore domain, PN1, PN2, PC1 and PC2 subdomains"/>
    <property type="match status" value="2"/>
</dbReference>
<feature type="transmembrane region" description="Helical" evidence="8">
    <location>
        <begin position="391"/>
        <end position="412"/>
    </location>
</feature>
<evidence type="ECO:0000256" key="4">
    <source>
        <dbReference type="ARBA" id="ARBA00022475"/>
    </source>
</evidence>
<evidence type="ECO:0000256" key="1">
    <source>
        <dbReference type="ARBA" id="ARBA00004651"/>
    </source>
</evidence>
<feature type="transmembrane region" description="Helical" evidence="8">
    <location>
        <begin position="534"/>
        <end position="553"/>
    </location>
</feature>
<evidence type="ECO:0000256" key="6">
    <source>
        <dbReference type="ARBA" id="ARBA00022989"/>
    </source>
</evidence>
<organism evidence="9 10">
    <name type="scientific">Candidatus Nitrosacidococcus tergens</name>
    <dbReference type="NCBI Taxonomy" id="553981"/>
    <lineage>
        <taxon>Bacteria</taxon>
        <taxon>Pseudomonadati</taxon>
        <taxon>Pseudomonadota</taxon>
        <taxon>Gammaproteobacteria</taxon>
        <taxon>Chromatiales</taxon>
        <taxon>Chromatiaceae</taxon>
        <taxon>Candidatus Nitrosacidococcus</taxon>
    </lineage>
</organism>
<dbReference type="AlphaFoldDB" id="A0A7G1Q8L9"/>
<sequence>MMIQKIIAWCGENWLLTLIAITLATFLGYHSLIHSSLDALPDLSETQVIVYTQWEGQSPDLVEDQITYPLAALFLSAPKVSYVRGQSMEGYSFIYVIFEENTDIYWARSRVLEYLNTAQAKLPQNVQPTLGPDATGIGWVYQYALRDTGGMHDLSELRSIQDFNLRYVLASVNGVAEIASIGGYEKEYQVDIDSNKLAALNIPLTRVIDAVRDSNQEVGGRVLEISGMRQVIRGRGYLHSIEDLKKTVLAADKENIPITLNQVATVHLGPAYQVGQADLNGEGVTVGGIVIMRYGENALHVIEGIKQKIEEFKKNLPKGIEIVPVYDRSELINRAVNTLNHTLMKEIAIVSLVIIVFLLHAPSALVVIITLPIAVLLGFIPMYYQNLTANIMSLGGIAVAIGAMVDGAIAMIENVHRHLGQWQGSAEKNATRTQVIIDALQEVGPSIFFALLIITVSFTPIFALQGMEGRLFKPLAFTKSYAMFFAALLSITLIPALAVLVIKGYIPSKQDWLNQWLITGYAFIVREIVKLRWIIISIAGISLIAIVPLSQSLDTEFMPPLNEGAILYMPTSVPGMSMQVATQTLQTMDRMLSQFPEVEQVFGKTGRSTSPTDSAPLSMFEINIQLKPQDQWPQGMTWDKLIQKMDQAMVFPGMANIWWMPIQTRIEMLTTGIRSPLGIKVFGSDLNMIQQITTEIEQALKTDSRIQPYTRNAFAEQATGGYFIDFDIDRVKAARFGLNVADVESVITTGIGGKVVSQTVEGRERYNILVRYERSYRDHLQALQRTLVNTSNESQIPISQVADIQFRTGPATIYSENAQLVNTITINVADDIGIIDYVEKAKEVISNSVSIPIGYHLVWAGQFEHYTHAKKSLVLLVPLTLAIIFFMLYLHRKSLIETSIIMMILPFSLLGSISMLVWLHYKLSVAIVIGMIASAGLAIELGMLMMLYLNISYQNYRDKGKLNNWTDLIDAIVDGAAKRLRPKLMTGFALFIGLVPIMYTEGTGSEVMQRIAAPMIGGVIVSFLTVLVVFPAIFSIWKGQEIKNSVKNS</sequence>
<dbReference type="Pfam" id="PF00873">
    <property type="entry name" value="ACR_tran"/>
    <property type="match status" value="1"/>
</dbReference>
<comment type="subcellular location">
    <subcellularLocation>
        <location evidence="1">Cell membrane</location>
        <topology evidence="1">Multi-pass membrane protein</topology>
    </subcellularLocation>
</comment>
<feature type="transmembrane region" description="Helical" evidence="8">
    <location>
        <begin position="902"/>
        <end position="921"/>
    </location>
</feature>
<dbReference type="Gene3D" id="1.20.1640.10">
    <property type="entry name" value="Multidrug efflux transporter AcrB transmembrane domain"/>
    <property type="match status" value="2"/>
</dbReference>
<protein>
    <submittedName>
        <fullName evidence="9">Copper/silver efflux system, membrane component</fullName>
    </submittedName>
</protein>
<dbReference type="Proteomes" id="UP000516072">
    <property type="component" value="Chromosome"/>
</dbReference>
<evidence type="ECO:0000256" key="7">
    <source>
        <dbReference type="ARBA" id="ARBA00023136"/>
    </source>
</evidence>
<accession>A0A7G1Q8L9</accession>
<dbReference type="GO" id="GO:0005886">
    <property type="term" value="C:plasma membrane"/>
    <property type="evidence" value="ECO:0007669"/>
    <property type="project" value="UniProtKB-SubCell"/>
</dbReference>
<evidence type="ECO:0000313" key="9">
    <source>
        <dbReference type="EMBL" id="CAB1275321.1"/>
    </source>
</evidence>
<keyword evidence="5 8" id="KW-0812">Transmembrane</keyword>
<dbReference type="InterPro" id="IPR027463">
    <property type="entry name" value="AcrB_DN_DC_subdom"/>
</dbReference>
<dbReference type="GO" id="GO:0008324">
    <property type="term" value="F:monoatomic cation transmembrane transporter activity"/>
    <property type="evidence" value="ECO:0007669"/>
    <property type="project" value="InterPro"/>
</dbReference>